<dbReference type="RefSeq" id="XP_007391211.1">
    <property type="nucleotide sequence ID" value="XM_007391149.1"/>
</dbReference>
<dbReference type="KEGG" id="pco:PHACADRAFT_191006"/>
<keyword evidence="3" id="KW-0560">Oxidoreductase</keyword>
<keyword evidence="2" id="KW-0274">FAD</keyword>
<accession>K5WQU3</accession>
<dbReference type="SUPFAM" id="SSF54373">
    <property type="entry name" value="FAD-linked reductases, C-terminal domain"/>
    <property type="match status" value="1"/>
</dbReference>
<dbReference type="GeneID" id="18910720"/>
<dbReference type="PANTHER" id="PTHR46720">
    <property type="entry name" value="HYDROXYLASE, PUTATIVE (AFU_ORTHOLOGUE AFUA_3G01460)-RELATED"/>
    <property type="match status" value="1"/>
</dbReference>
<dbReference type="PANTHER" id="PTHR46720:SF3">
    <property type="entry name" value="FAD-BINDING DOMAIN-CONTAINING PROTEIN-RELATED"/>
    <property type="match status" value="1"/>
</dbReference>
<dbReference type="InterPro" id="IPR036188">
    <property type="entry name" value="FAD/NAD-bd_sf"/>
</dbReference>
<protein>
    <recommendedName>
        <fullName evidence="4">FAD-binding domain-containing protein</fullName>
    </recommendedName>
</protein>
<keyword evidence="1" id="KW-0285">Flavoprotein</keyword>
<evidence type="ECO:0000256" key="3">
    <source>
        <dbReference type="ARBA" id="ARBA00023002"/>
    </source>
</evidence>
<dbReference type="EMBL" id="JH930468">
    <property type="protein sequence ID" value="EKM61815.1"/>
    <property type="molecule type" value="Genomic_DNA"/>
</dbReference>
<dbReference type="GO" id="GO:0044550">
    <property type="term" value="P:secondary metabolite biosynthetic process"/>
    <property type="evidence" value="ECO:0007669"/>
    <property type="project" value="TreeGrafter"/>
</dbReference>
<evidence type="ECO:0000256" key="1">
    <source>
        <dbReference type="ARBA" id="ARBA00022630"/>
    </source>
</evidence>
<dbReference type="InterPro" id="IPR051104">
    <property type="entry name" value="FAD_monoxygenase"/>
</dbReference>
<dbReference type="Pfam" id="PF01494">
    <property type="entry name" value="FAD_binding_3"/>
    <property type="match status" value="2"/>
</dbReference>
<evidence type="ECO:0000256" key="2">
    <source>
        <dbReference type="ARBA" id="ARBA00022827"/>
    </source>
</evidence>
<dbReference type="GO" id="GO:0071949">
    <property type="term" value="F:FAD binding"/>
    <property type="evidence" value="ECO:0007669"/>
    <property type="project" value="InterPro"/>
</dbReference>
<evidence type="ECO:0000259" key="4">
    <source>
        <dbReference type="Pfam" id="PF01494"/>
    </source>
</evidence>
<evidence type="ECO:0000313" key="5">
    <source>
        <dbReference type="EMBL" id="EKM61815.1"/>
    </source>
</evidence>
<feature type="domain" description="FAD-binding" evidence="4">
    <location>
        <begin position="6"/>
        <end position="186"/>
    </location>
</feature>
<dbReference type="HOGENOM" id="CLU_009665_6_3_1"/>
<name>K5WQU3_PHACS</name>
<dbReference type="Proteomes" id="UP000008370">
    <property type="component" value="Unassembled WGS sequence"/>
</dbReference>
<dbReference type="SUPFAM" id="SSF51905">
    <property type="entry name" value="FAD/NAD(P)-binding domain"/>
    <property type="match status" value="1"/>
</dbReference>
<dbReference type="OrthoDB" id="417877at2759"/>
<evidence type="ECO:0000313" key="6">
    <source>
        <dbReference type="Proteomes" id="UP000008370"/>
    </source>
</evidence>
<organism evidence="5 6">
    <name type="scientific">Phanerochaete carnosa (strain HHB-10118-sp)</name>
    <name type="common">White-rot fungus</name>
    <name type="synonym">Peniophora carnosa</name>
    <dbReference type="NCBI Taxonomy" id="650164"/>
    <lineage>
        <taxon>Eukaryota</taxon>
        <taxon>Fungi</taxon>
        <taxon>Dikarya</taxon>
        <taxon>Basidiomycota</taxon>
        <taxon>Agaricomycotina</taxon>
        <taxon>Agaricomycetes</taxon>
        <taxon>Polyporales</taxon>
        <taxon>Phanerochaetaceae</taxon>
        <taxon>Phanerochaete</taxon>
    </lineage>
</organism>
<sequence>MTDKTFQVAIVGGGVCGIACAIALLKEGVDVHVYEAASEFKEIGAGLGISPNAKRIFKAMGVWDDLITRIVPGQTTKQHAPAQAHVDVVQRKNTWFQFVSGMPGHKVLADWDSIEHERVSYGIHRGIFLDALVHYVDPERLHLHKRCTRITTTGKGVTIHFQDATTASADVILGADGIRSAVRRYVTDTYDVADDPYLKFSRVICYRALIPTKSATAKGVTMDFSKRPICFVGEDRHMIVYAIQGGAMINVAAFVSDPDSAADHYPPASHSKVQTVATSEVLGAYHGWGPEITNLLSCAERLGKWEVNVVCPAIAPEKWTKGQVTILGDAVHGMLPHLGAGAGQGIEDAYLLAKLLGHPQTTLENVTEVLRVYAAVRQPRTQKIWEGSRRAGDMLDGRTHEIHIDELRDMWDYAWNQPLDLDIDTATRMLQENGAYVKSAL</sequence>
<reference evidence="5 6" key="1">
    <citation type="journal article" date="2012" name="BMC Genomics">
        <title>Comparative genomics of the white-rot fungi, Phanerochaete carnosa and P. chrysosporium, to elucidate the genetic basis of the distinct wood types they colonize.</title>
        <authorList>
            <person name="Suzuki H."/>
            <person name="MacDonald J."/>
            <person name="Syed K."/>
            <person name="Salamov A."/>
            <person name="Hori C."/>
            <person name="Aerts A."/>
            <person name="Henrissat B."/>
            <person name="Wiebenga A."/>
            <person name="vanKuyk P.A."/>
            <person name="Barry K."/>
            <person name="Lindquist E."/>
            <person name="LaButti K."/>
            <person name="Lapidus A."/>
            <person name="Lucas S."/>
            <person name="Coutinho P."/>
            <person name="Gong Y."/>
            <person name="Samejima M."/>
            <person name="Mahadevan R."/>
            <person name="Abou-Zaid M."/>
            <person name="de Vries R.P."/>
            <person name="Igarashi K."/>
            <person name="Yadav J.S."/>
            <person name="Grigoriev I.V."/>
            <person name="Master E.R."/>
        </authorList>
    </citation>
    <scope>NUCLEOTIDE SEQUENCE [LARGE SCALE GENOMIC DNA]</scope>
    <source>
        <strain evidence="5 6">HHB-10118-sp</strain>
    </source>
</reference>
<dbReference type="GO" id="GO:0016491">
    <property type="term" value="F:oxidoreductase activity"/>
    <property type="evidence" value="ECO:0007669"/>
    <property type="project" value="UniProtKB-KW"/>
</dbReference>
<gene>
    <name evidence="5" type="ORF">PHACADRAFT_191006</name>
</gene>
<proteinExistence type="predicted"/>
<dbReference type="InterPro" id="IPR002938">
    <property type="entry name" value="FAD-bd"/>
</dbReference>
<dbReference type="InParanoid" id="K5WQU3"/>
<dbReference type="PRINTS" id="PR00420">
    <property type="entry name" value="RNGMNOXGNASE"/>
</dbReference>
<dbReference type="AlphaFoldDB" id="K5WQU3"/>
<dbReference type="Gene3D" id="3.50.50.60">
    <property type="entry name" value="FAD/NAD(P)-binding domain"/>
    <property type="match status" value="1"/>
</dbReference>
<keyword evidence="6" id="KW-1185">Reference proteome</keyword>
<dbReference type="STRING" id="650164.K5WQU3"/>
<feature type="domain" description="FAD-binding" evidence="4">
    <location>
        <begin position="317"/>
        <end position="385"/>
    </location>
</feature>